<reference evidence="3 4" key="1">
    <citation type="submission" date="2017-10" db="EMBL/GenBank/DDBJ databases">
        <title>A novel species of cold-tolerant Malassezia isolated from bats.</title>
        <authorList>
            <person name="Lorch J.M."/>
            <person name="Palmer J.M."/>
            <person name="Vanderwolf K.J."/>
            <person name="Schmidt K.Z."/>
            <person name="Verant M.L."/>
            <person name="Weller T.J."/>
            <person name="Blehert D.S."/>
        </authorList>
    </citation>
    <scope>NUCLEOTIDE SEQUENCE [LARGE SCALE GENOMIC DNA]</scope>
    <source>
        <strain evidence="3 4">NWHC:44797-103</strain>
    </source>
</reference>
<evidence type="ECO:0000313" key="3">
    <source>
        <dbReference type="EMBL" id="PKI83223.1"/>
    </source>
</evidence>
<dbReference type="InterPro" id="IPR016024">
    <property type="entry name" value="ARM-type_fold"/>
</dbReference>
<dbReference type="GO" id="GO:0051082">
    <property type="term" value="F:unfolded protein binding"/>
    <property type="evidence" value="ECO:0007669"/>
    <property type="project" value="TreeGrafter"/>
</dbReference>
<dbReference type="GO" id="GO:0042273">
    <property type="term" value="P:ribosomal large subunit biogenesis"/>
    <property type="evidence" value="ECO:0007669"/>
    <property type="project" value="TreeGrafter"/>
</dbReference>
<gene>
    <name evidence="3" type="ORF">MVES_002921</name>
</gene>
<dbReference type="OrthoDB" id="288703at2759"/>
<proteinExistence type="inferred from homology"/>
<evidence type="ECO:0000313" key="4">
    <source>
        <dbReference type="Proteomes" id="UP000232875"/>
    </source>
</evidence>
<accession>A0A2N1J9J3</accession>
<comment type="similarity">
    <text evidence="1">Belongs to the nuclear import and ribosome assembly adapter family.</text>
</comment>
<name>A0A2N1J9J3_9BASI</name>
<dbReference type="Proteomes" id="UP000232875">
    <property type="component" value="Unassembled WGS sequence"/>
</dbReference>
<keyword evidence="4" id="KW-1185">Reference proteome</keyword>
<dbReference type="SUPFAM" id="SSF48371">
    <property type="entry name" value="ARM repeat"/>
    <property type="match status" value="1"/>
</dbReference>
<dbReference type="EMBL" id="KZ454992">
    <property type="protein sequence ID" value="PKI83223.1"/>
    <property type="molecule type" value="Genomic_DNA"/>
</dbReference>
<dbReference type="PANTHER" id="PTHR13347:SF1">
    <property type="entry name" value="HEAT REPEAT-CONTAINING PROTEIN 3"/>
    <property type="match status" value="1"/>
</dbReference>
<dbReference type="AlphaFoldDB" id="A0A2N1J9J3"/>
<feature type="domain" description="SYO1-like TPR repeats" evidence="2">
    <location>
        <begin position="549"/>
        <end position="842"/>
    </location>
</feature>
<dbReference type="InterPro" id="IPR057990">
    <property type="entry name" value="TPR_SYO1"/>
</dbReference>
<dbReference type="Pfam" id="PF25567">
    <property type="entry name" value="TPR_SYO1"/>
    <property type="match status" value="1"/>
</dbReference>
<evidence type="ECO:0000259" key="2">
    <source>
        <dbReference type="Pfam" id="PF25567"/>
    </source>
</evidence>
<evidence type="ECO:0000256" key="1">
    <source>
        <dbReference type="ARBA" id="ARBA00049983"/>
    </source>
</evidence>
<dbReference type="GO" id="GO:0006606">
    <property type="term" value="P:protein import into nucleus"/>
    <property type="evidence" value="ECO:0007669"/>
    <property type="project" value="TreeGrafter"/>
</dbReference>
<dbReference type="InterPro" id="IPR052616">
    <property type="entry name" value="SYO1-like"/>
</dbReference>
<dbReference type="STRING" id="2020962.A0A2N1J9J3"/>
<dbReference type="Gene3D" id="1.25.10.10">
    <property type="entry name" value="Leucine-rich Repeat Variant"/>
    <property type="match status" value="1"/>
</dbReference>
<sequence length="843" mass="89590">MPKARRAATHAPRHNPLHRACVQVQGVAQEEVVPVLAKLPDSAQGAAASPGETVWALASVSNLLADDTDGKHTRLLLSKNIIGRVLYALDTCTDLEVRREASGVLRNICLDGHAEMLGEVANKGGLDIALRCLRWAALGLQSHERSVERARAPQQEERARLLTKPVEEMNRKERRHAAKLRAGVVLDTDVASAAFALDTSDVLDLQGWGADAAASLRAMAPDAALSLVEMCASLVTLVGCAAEASEKLTTKLAQFDWQRDAMDETASVERSAYAGEGLCTWLCQALWLGMEGASTLQAPLCDAVLALVTASANTLCALTEEDACVLACALAGLPTQLPSAKRKKRDRQAKPVALPTPAAQRAAMARGSARLAILARAVDFVQENAAPAMAVFGTMAAGVLCNVHCAMYTPMAQEALEAVETRVTVAHRGPLDAFVVHTVLAKLVHLLATSDVHHTDALHTAELALEILAEMMSSLAKGAEEAPFIAAPSMEQDDCAMPCDEALGECDAPFNELGHAVFAHVLQTPLLDVLAKYAAPSAAAEQVSEHGAALRALAQRALAVLNNFLLRLALFAPPPPSQWPAEKHALARISMWRAWVSTRFLDQAAGHSGAGDASPVLGTAGEELRCAWRHCFAIAAHWAAVPSVAEADTSVEHPAPSIAHDGLAMFDTCLGCMWSIARLLEGQLDIDDGGAPTAPVQALIASYHATQLASVRVKSMGTLALLARSQVYLATSATVPPSTMRAYAILGEFFIHAVQNVPNPQHSTAAETLVAALNAVIDTYANELAPWDVVYREQGMQEKLVAALPTMVSIAKHVDRRANPSLYGAVSESVDNLRGFLEYRASL</sequence>
<dbReference type="PANTHER" id="PTHR13347">
    <property type="entry name" value="HEAT REPEAT-CONTAINING PROTEIN 3"/>
    <property type="match status" value="1"/>
</dbReference>
<protein>
    <recommendedName>
        <fullName evidence="2">SYO1-like TPR repeats domain-containing protein</fullName>
    </recommendedName>
</protein>
<dbReference type="InterPro" id="IPR011989">
    <property type="entry name" value="ARM-like"/>
</dbReference>
<organism evidence="3 4">
    <name type="scientific">Malassezia vespertilionis</name>
    <dbReference type="NCBI Taxonomy" id="2020962"/>
    <lineage>
        <taxon>Eukaryota</taxon>
        <taxon>Fungi</taxon>
        <taxon>Dikarya</taxon>
        <taxon>Basidiomycota</taxon>
        <taxon>Ustilaginomycotina</taxon>
        <taxon>Malasseziomycetes</taxon>
        <taxon>Malasseziales</taxon>
        <taxon>Malasseziaceae</taxon>
        <taxon>Malassezia</taxon>
    </lineage>
</organism>